<organism evidence="5 6">
    <name type="scientific">Mycolicibacterium goodii</name>
    <name type="common">Mycobacterium goodii</name>
    <dbReference type="NCBI Taxonomy" id="134601"/>
    <lineage>
        <taxon>Bacteria</taxon>
        <taxon>Bacillati</taxon>
        <taxon>Actinomycetota</taxon>
        <taxon>Actinomycetes</taxon>
        <taxon>Mycobacteriales</taxon>
        <taxon>Mycobacteriaceae</taxon>
        <taxon>Mycolicibacterium</taxon>
    </lineage>
</organism>
<dbReference type="Pfam" id="PF00106">
    <property type="entry name" value="adh_short"/>
    <property type="match status" value="1"/>
</dbReference>
<dbReference type="PANTHER" id="PTHR43976:SF16">
    <property type="entry name" value="SHORT-CHAIN DEHYDROGENASE_REDUCTASE FAMILY PROTEIN"/>
    <property type="match status" value="1"/>
</dbReference>
<evidence type="ECO:0000256" key="3">
    <source>
        <dbReference type="RuleBase" id="RU000363"/>
    </source>
</evidence>
<dbReference type="InterPro" id="IPR051911">
    <property type="entry name" value="SDR_oxidoreductase"/>
</dbReference>
<dbReference type="RefSeq" id="WP_073675957.1">
    <property type="nucleotide sequence ID" value="NZ_JAHBOK010000004.1"/>
</dbReference>
<comment type="similarity">
    <text evidence="1 3">Belongs to the short-chain dehydrogenases/reductases (SDR) family.</text>
</comment>
<feature type="region of interest" description="Disordered" evidence="4">
    <location>
        <begin position="267"/>
        <end position="288"/>
    </location>
</feature>
<name>A0ABS6HRQ7_MYCGD</name>
<dbReference type="EMBL" id="JAHBOM010000013">
    <property type="protein sequence ID" value="MBU8824913.1"/>
    <property type="molecule type" value="Genomic_DNA"/>
</dbReference>
<dbReference type="NCBIfam" id="NF005065">
    <property type="entry name" value="PRK06482.1"/>
    <property type="match status" value="1"/>
</dbReference>
<protein>
    <submittedName>
        <fullName evidence="5">SDR family oxidoreductase</fullName>
    </submittedName>
</protein>
<evidence type="ECO:0000313" key="5">
    <source>
        <dbReference type="EMBL" id="MBU8824913.1"/>
    </source>
</evidence>
<keyword evidence="6" id="KW-1185">Reference proteome</keyword>
<accession>A0ABS6HRQ7</accession>
<dbReference type="PRINTS" id="PR00080">
    <property type="entry name" value="SDRFAMILY"/>
</dbReference>
<dbReference type="Proteomes" id="UP000696413">
    <property type="component" value="Unassembled WGS sequence"/>
</dbReference>
<keyword evidence="2" id="KW-0560">Oxidoreductase</keyword>
<dbReference type="Gene3D" id="3.40.50.720">
    <property type="entry name" value="NAD(P)-binding Rossmann-like Domain"/>
    <property type="match status" value="1"/>
</dbReference>
<evidence type="ECO:0000256" key="2">
    <source>
        <dbReference type="ARBA" id="ARBA00023002"/>
    </source>
</evidence>
<gene>
    <name evidence="5" type="ORF">KL859_18820</name>
</gene>
<dbReference type="InterPro" id="IPR002347">
    <property type="entry name" value="SDR_fam"/>
</dbReference>
<dbReference type="InterPro" id="IPR036291">
    <property type="entry name" value="NAD(P)-bd_dom_sf"/>
</dbReference>
<dbReference type="CDD" id="cd05374">
    <property type="entry name" value="17beta-HSD-like_SDR_c"/>
    <property type="match status" value="1"/>
</dbReference>
<sequence>MTHTTDTKTWFVTGASRGMGRELVEQVLNRGHRVAATLRRPEQLDDLARRHGDRLWRRALDVTDTAALRDVVDQTFAALGRIDVVVSNAGYGVFATAEDLRDEQIEQMIATNLTGSIQLARAVIPHLRNQRGGLLMQMSSMGGHLTFPGFSLYHVTKWGIEGFYDAVSAEIEPFGIRTTLIEPGVVRTGFFDAAERVPVGAPYRGGPADRAQLSVDEMPVSPERAVAAIVRAADSDDPPRRLVLGSDAWTLMTGALTARLAEVSAQRDSAAEADYGADDEVGRVASVS</sequence>
<reference evidence="5 6" key="1">
    <citation type="submission" date="2021-05" db="EMBL/GenBank/DDBJ databases">
        <title>Draft Genome Sequences of Clinical Respiratory Isolates of Mycobacterium goodii Recovered in Ireland.</title>
        <authorList>
            <person name="Flanagan P.R."/>
            <person name="Mok S."/>
            <person name="Roycroft E."/>
            <person name="Rogers T.R."/>
            <person name="Fitzgibbon M."/>
        </authorList>
    </citation>
    <scope>NUCLEOTIDE SEQUENCE [LARGE SCALE GENOMIC DNA]</scope>
    <source>
        <strain evidence="5 6">14IE55</strain>
    </source>
</reference>
<proteinExistence type="inferred from homology"/>
<dbReference type="PANTHER" id="PTHR43976">
    <property type="entry name" value="SHORT CHAIN DEHYDROGENASE"/>
    <property type="match status" value="1"/>
</dbReference>
<evidence type="ECO:0000256" key="4">
    <source>
        <dbReference type="SAM" id="MobiDB-lite"/>
    </source>
</evidence>
<dbReference type="SUPFAM" id="SSF51735">
    <property type="entry name" value="NAD(P)-binding Rossmann-fold domains"/>
    <property type="match status" value="1"/>
</dbReference>
<evidence type="ECO:0000256" key="1">
    <source>
        <dbReference type="ARBA" id="ARBA00006484"/>
    </source>
</evidence>
<evidence type="ECO:0000313" key="6">
    <source>
        <dbReference type="Proteomes" id="UP000696413"/>
    </source>
</evidence>
<comment type="caution">
    <text evidence="5">The sequence shown here is derived from an EMBL/GenBank/DDBJ whole genome shotgun (WGS) entry which is preliminary data.</text>
</comment>
<dbReference type="PRINTS" id="PR00081">
    <property type="entry name" value="GDHRDH"/>
</dbReference>